<evidence type="ECO:0000313" key="2">
    <source>
        <dbReference type="EMBL" id="KAK9113279.1"/>
    </source>
</evidence>
<organism evidence="2 3">
    <name type="scientific">Stephania cephalantha</name>
    <dbReference type="NCBI Taxonomy" id="152367"/>
    <lineage>
        <taxon>Eukaryota</taxon>
        <taxon>Viridiplantae</taxon>
        <taxon>Streptophyta</taxon>
        <taxon>Embryophyta</taxon>
        <taxon>Tracheophyta</taxon>
        <taxon>Spermatophyta</taxon>
        <taxon>Magnoliopsida</taxon>
        <taxon>Ranunculales</taxon>
        <taxon>Menispermaceae</taxon>
        <taxon>Menispermoideae</taxon>
        <taxon>Cissampelideae</taxon>
        <taxon>Stephania</taxon>
    </lineage>
</organism>
<proteinExistence type="predicted"/>
<reference evidence="2 3" key="1">
    <citation type="submission" date="2024-01" db="EMBL/GenBank/DDBJ databases">
        <title>Genome assemblies of Stephania.</title>
        <authorList>
            <person name="Yang L."/>
        </authorList>
    </citation>
    <scope>NUCLEOTIDE SEQUENCE [LARGE SCALE GENOMIC DNA]</scope>
    <source>
        <strain evidence="2">JXDWG</strain>
        <tissue evidence="2">Leaf</tissue>
    </source>
</reference>
<feature type="region of interest" description="Disordered" evidence="1">
    <location>
        <begin position="83"/>
        <end position="102"/>
    </location>
</feature>
<evidence type="ECO:0000313" key="3">
    <source>
        <dbReference type="Proteomes" id="UP001419268"/>
    </source>
</evidence>
<keyword evidence="3" id="KW-1185">Reference proteome</keyword>
<sequence length="174" mass="19176">MRSAVFVAIAAAVGNFLQGWDNATIAEIVRKRREKREKAREREEIRRAVSAPELAEEPAGRGGSGGARGGDDRQRRTMAARLQWRSSRMTRAATDQPQAVIGPAARRWTAGAPAGEDDGLPDNNATESQPSCTDMVEHESIQLSSSTMETFIATWKEACNLHSIEEVFEMMLNF</sequence>
<feature type="region of interest" description="Disordered" evidence="1">
    <location>
        <begin position="109"/>
        <end position="132"/>
    </location>
</feature>
<evidence type="ECO:0000256" key="1">
    <source>
        <dbReference type="SAM" id="MobiDB-lite"/>
    </source>
</evidence>
<name>A0AAP0ID70_9MAGN</name>
<dbReference type="Proteomes" id="UP001419268">
    <property type="component" value="Unassembled WGS sequence"/>
</dbReference>
<feature type="compositionally biased region" description="Polar residues" evidence="1">
    <location>
        <begin position="84"/>
        <end position="97"/>
    </location>
</feature>
<feature type="region of interest" description="Disordered" evidence="1">
    <location>
        <begin position="32"/>
        <end position="76"/>
    </location>
</feature>
<feature type="compositionally biased region" description="Basic and acidic residues" evidence="1">
    <location>
        <begin position="36"/>
        <end position="47"/>
    </location>
</feature>
<feature type="compositionally biased region" description="Polar residues" evidence="1">
    <location>
        <begin position="123"/>
        <end position="132"/>
    </location>
</feature>
<dbReference type="EMBL" id="JBBNAG010000008">
    <property type="protein sequence ID" value="KAK9113279.1"/>
    <property type="molecule type" value="Genomic_DNA"/>
</dbReference>
<gene>
    <name evidence="2" type="ORF">Scep_020798</name>
</gene>
<accession>A0AAP0ID70</accession>
<comment type="caution">
    <text evidence="2">The sequence shown here is derived from an EMBL/GenBank/DDBJ whole genome shotgun (WGS) entry which is preliminary data.</text>
</comment>
<dbReference type="AlphaFoldDB" id="A0AAP0ID70"/>
<protein>
    <submittedName>
        <fullName evidence="2">Uncharacterized protein</fullName>
    </submittedName>
</protein>